<feature type="transmembrane region" description="Helical" evidence="11">
    <location>
        <begin position="486"/>
        <end position="508"/>
    </location>
</feature>
<keyword evidence="6 11" id="KW-1133">Transmembrane helix</keyword>
<evidence type="ECO:0000256" key="9">
    <source>
        <dbReference type="ARBA" id="ARBA00023136"/>
    </source>
</evidence>
<evidence type="ECO:0000256" key="7">
    <source>
        <dbReference type="ARBA" id="ARBA00023053"/>
    </source>
</evidence>
<organism evidence="12">
    <name type="scientific">hydrothermal vent metagenome</name>
    <dbReference type="NCBI Taxonomy" id="652676"/>
    <lineage>
        <taxon>unclassified sequences</taxon>
        <taxon>metagenomes</taxon>
        <taxon>ecological metagenomes</taxon>
    </lineage>
</organism>
<feature type="transmembrane region" description="Helical" evidence="11">
    <location>
        <begin position="120"/>
        <end position="143"/>
    </location>
</feature>
<evidence type="ECO:0000256" key="3">
    <source>
        <dbReference type="ARBA" id="ARBA00022448"/>
    </source>
</evidence>
<dbReference type="GO" id="GO:0006814">
    <property type="term" value="P:sodium ion transport"/>
    <property type="evidence" value="ECO:0007669"/>
    <property type="project" value="UniProtKB-KW"/>
</dbReference>
<proteinExistence type="inferred from homology"/>
<comment type="subcellular location">
    <subcellularLocation>
        <location evidence="1">Cell membrane</location>
        <topology evidence="1">Multi-pass membrane protein</topology>
    </subcellularLocation>
</comment>
<dbReference type="GO" id="GO:0005886">
    <property type="term" value="C:plasma membrane"/>
    <property type="evidence" value="ECO:0007669"/>
    <property type="project" value="UniProtKB-SubCell"/>
</dbReference>
<keyword evidence="7" id="KW-0915">Sodium</keyword>
<dbReference type="AlphaFoldDB" id="A0A3B1CAS9"/>
<feature type="transmembrane region" description="Helical" evidence="11">
    <location>
        <begin position="331"/>
        <end position="352"/>
    </location>
</feature>
<feature type="transmembrane region" description="Helical" evidence="11">
    <location>
        <begin position="155"/>
        <end position="177"/>
    </location>
</feature>
<evidence type="ECO:0000256" key="1">
    <source>
        <dbReference type="ARBA" id="ARBA00004651"/>
    </source>
</evidence>
<feature type="transmembrane region" description="Helical" evidence="11">
    <location>
        <begin position="6"/>
        <end position="29"/>
    </location>
</feature>
<keyword evidence="5 11" id="KW-0812">Transmembrane</keyword>
<feature type="transmembrane region" description="Helical" evidence="11">
    <location>
        <begin position="289"/>
        <end position="311"/>
    </location>
</feature>
<evidence type="ECO:0000256" key="11">
    <source>
        <dbReference type="SAM" id="Phobius"/>
    </source>
</evidence>
<dbReference type="NCBIfam" id="TIGR00813">
    <property type="entry name" value="sss"/>
    <property type="match status" value="1"/>
</dbReference>
<evidence type="ECO:0000256" key="4">
    <source>
        <dbReference type="ARBA" id="ARBA00022475"/>
    </source>
</evidence>
<feature type="transmembrane region" description="Helical" evidence="11">
    <location>
        <begin position="189"/>
        <end position="210"/>
    </location>
</feature>
<protein>
    <recommendedName>
        <fullName evidence="13">Sodium-solute symporter</fullName>
    </recommendedName>
</protein>
<dbReference type="Pfam" id="PF00474">
    <property type="entry name" value="SSF"/>
    <property type="match status" value="1"/>
</dbReference>
<dbReference type="EMBL" id="UOGD01000184">
    <property type="protein sequence ID" value="VAX21028.1"/>
    <property type="molecule type" value="Genomic_DNA"/>
</dbReference>
<keyword evidence="4" id="KW-1003">Cell membrane</keyword>
<evidence type="ECO:0000256" key="8">
    <source>
        <dbReference type="ARBA" id="ARBA00023065"/>
    </source>
</evidence>
<dbReference type="InterPro" id="IPR038377">
    <property type="entry name" value="Na/Glc_symporter_sf"/>
</dbReference>
<evidence type="ECO:0008006" key="13">
    <source>
        <dbReference type="Google" id="ProtNLM"/>
    </source>
</evidence>
<feature type="transmembrane region" description="Helical" evidence="11">
    <location>
        <begin position="399"/>
        <end position="418"/>
    </location>
</feature>
<dbReference type="PANTHER" id="PTHR42985">
    <property type="entry name" value="SODIUM-COUPLED MONOCARBOXYLATE TRANSPORTER"/>
    <property type="match status" value="1"/>
</dbReference>
<name>A0A3B1CAS9_9ZZZZ</name>
<dbReference type="GO" id="GO:0015293">
    <property type="term" value="F:symporter activity"/>
    <property type="evidence" value="ECO:0007669"/>
    <property type="project" value="TreeGrafter"/>
</dbReference>
<comment type="similarity">
    <text evidence="2">Belongs to the sodium:solute symporter (SSF) (TC 2.A.21) family.</text>
</comment>
<evidence type="ECO:0000256" key="10">
    <source>
        <dbReference type="ARBA" id="ARBA00023201"/>
    </source>
</evidence>
<sequence>MQNVGINTIDIIIALSYIIGTVGVGFYFLKEQKSAKDFLMAGRSMSWLPVGLSLMATLTSAVGYMAYPAGAFKSGLILFWMAMAIPISYPVVVYVFMPFYHKLKLYTAYEYLEKRFDKSVRGLGSGIFIIWRLTWMAAVLYVPSMVLNVVSDGKIPLIPSIIVLGIVGILMTTLGGVKAVMWGDVFHSAIMFLGMFLVIFFIISAVPGGVTKIWDTLGAAGKTQMTGNIPGFGDAGLFSKIHLYLITDFTIVSIIITYTIQKMGNYCVDQAMVQRYITASSLKESQKGFLANAGAYLLYIVLVTIIGAGLFTVAKNLTFPTSLKIDHIYPYFIANFLPTGVVGILLASIYAASLSSINGGINSITTAILNDFYAPYKLKQNNLEIGENSEEEKARRLKISRISTILIGLVAIIMAFFVEQLGDIFTYSQKLINMFTGPLFGIFLLGMLTKRATAPAVLVAGFLGFIFGSLLVFGPKMGIDSLAVGVLWPATISFVVTIVIGYALSFVIGENNKDRINYTRKNVMLNENL</sequence>
<accession>A0A3B1CAS9</accession>
<dbReference type="PANTHER" id="PTHR42985:SF40">
    <property type="entry name" value="LD47995P-RELATED"/>
    <property type="match status" value="1"/>
</dbReference>
<dbReference type="PROSITE" id="PS50283">
    <property type="entry name" value="NA_SOLUT_SYMP_3"/>
    <property type="match status" value="1"/>
</dbReference>
<evidence type="ECO:0000256" key="5">
    <source>
        <dbReference type="ARBA" id="ARBA00022692"/>
    </source>
</evidence>
<reference evidence="12" key="1">
    <citation type="submission" date="2018-06" db="EMBL/GenBank/DDBJ databases">
        <authorList>
            <person name="Zhirakovskaya E."/>
        </authorList>
    </citation>
    <scope>NUCLEOTIDE SEQUENCE</scope>
</reference>
<feature type="transmembrane region" description="Helical" evidence="11">
    <location>
        <begin position="456"/>
        <end position="474"/>
    </location>
</feature>
<keyword evidence="8" id="KW-0406">Ion transport</keyword>
<evidence type="ECO:0000256" key="6">
    <source>
        <dbReference type="ARBA" id="ARBA00022989"/>
    </source>
</evidence>
<dbReference type="InterPro" id="IPR001734">
    <property type="entry name" value="Na/solute_symporter"/>
</dbReference>
<evidence type="ECO:0000256" key="2">
    <source>
        <dbReference type="ARBA" id="ARBA00006434"/>
    </source>
</evidence>
<feature type="transmembrane region" description="Helical" evidence="11">
    <location>
        <begin position="430"/>
        <end position="449"/>
    </location>
</feature>
<dbReference type="InterPro" id="IPR051163">
    <property type="entry name" value="Sodium:Solute_Symporter_SSF"/>
</dbReference>
<feature type="transmembrane region" description="Helical" evidence="11">
    <location>
        <begin position="76"/>
        <end position="100"/>
    </location>
</feature>
<keyword evidence="3" id="KW-0813">Transport</keyword>
<evidence type="ECO:0000313" key="12">
    <source>
        <dbReference type="EMBL" id="VAX21028.1"/>
    </source>
</evidence>
<dbReference type="Gene3D" id="1.20.1730.10">
    <property type="entry name" value="Sodium/glucose cotransporter"/>
    <property type="match status" value="1"/>
</dbReference>
<keyword evidence="10" id="KW-0739">Sodium transport</keyword>
<feature type="transmembrane region" description="Helical" evidence="11">
    <location>
        <begin position="241"/>
        <end position="260"/>
    </location>
</feature>
<gene>
    <name evidence="12" type="ORF">MNBD_IGNAVI01-404</name>
</gene>
<keyword evidence="9 11" id="KW-0472">Membrane</keyword>
<feature type="transmembrane region" description="Helical" evidence="11">
    <location>
        <begin position="50"/>
        <end position="70"/>
    </location>
</feature>